<comment type="caution">
    <text evidence="1">The sequence shown here is derived from an EMBL/GenBank/DDBJ whole genome shotgun (WGS) entry which is preliminary data.</text>
</comment>
<keyword evidence="2" id="KW-1185">Reference proteome</keyword>
<dbReference type="InterPro" id="IPR036397">
    <property type="entry name" value="RNaseH_sf"/>
</dbReference>
<dbReference type="EMBL" id="CAXKWB010014362">
    <property type="protein sequence ID" value="CAL4110311.1"/>
    <property type="molecule type" value="Genomic_DNA"/>
</dbReference>
<evidence type="ECO:0000313" key="2">
    <source>
        <dbReference type="Proteomes" id="UP001497623"/>
    </source>
</evidence>
<sequence length="145" mass="15846">MATAAESPWSNGVCERLNGVIGTLVSKVSEDANCDEHMALAWSVAARNACHNNFGTLVSKVSEDANCDEHMALAWSVAARNACHNNFGFLPNQLVFGFNPALPSVFTDKLPALENVMASDIVRRNLNAMHSARQSFFKLESEEKF</sequence>
<evidence type="ECO:0008006" key="3">
    <source>
        <dbReference type="Google" id="ProtNLM"/>
    </source>
</evidence>
<accession>A0AAV2R103</accession>
<name>A0AAV2R103_MEGNR</name>
<protein>
    <recommendedName>
        <fullName evidence="3">Integrase catalytic domain-containing protein</fullName>
    </recommendedName>
</protein>
<evidence type="ECO:0000313" key="1">
    <source>
        <dbReference type="EMBL" id="CAL4110311.1"/>
    </source>
</evidence>
<dbReference type="Proteomes" id="UP001497623">
    <property type="component" value="Unassembled WGS sequence"/>
</dbReference>
<dbReference type="Gene3D" id="3.30.420.10">
    <property type="entry name" value="Ribonuclease H-like superfamily/Ribonuclease H"/>
    <property type="match status" value="1"/>
</dbReference>
<proteinExistence type="predicted"/>
<dbReference type="GO" id="GO:0003676">
    <property type="term" value="F:nucleic acid binding"/>
    <property type="evidence" value="ECO:0007669"/>
    <property type="project" value="InterPro"/>
</dbReference>
<organism evidence="1 2">
    <name type="scientific">Meganyctiphanes norvegica</name>
    <name type="common">Northern krill</name>
    <name type="synonym">Thysanopoda norvegica</name>
    <dbReference type="NCBI Taxonomy" id="48144"/>
    <lineage>
        <taxon>Eukaryota</taxon>
        <taxon>Metazoa</taxon>
        <taxon>Ecdysozoa</taxon>
        <taxon>Arthropoda</taxon>
        <taxon>Crustacea</taxon>
        <taxon>Multicrustacea</taxon>
        <taxon>Malacostraca</taxon>
        <taxon>Eumalacostraca</taxon>
        <taxon>Eucarida</taxon>
        <taxon>Euphausiacea</taxon>
        <taxon>Euphausiidae</taxon>
        <taxon>Meganyctiphanes</taxon>
    </lineage>
</organism>
<dbReference type="AlphaFoldDB" id="A0AAV2R103"/>
<reference evidence="1 2" key="1">
    <citation type="submission" date="2024-05" db="EMBL/GenBank/DDBJ databases">
        <authorList>
            <person name="Wallberg A."/>
        </authorList>
    </citation>
    <scope>NUCLEOTIDE SEQUENCE [LARGE SCALE GENOMIC DNA]</scope>
</reference>
<gene>
    <name evidence="1" type="ORF">MNOR_LOCUS19382</name>
</gene>